<dbReference type="Proteomes" id="UP000196138">
    <property type="component" value="Chromosome"/>
</dbReference>
<evidence type="ECO:0008006" key="4">
    <source>
        <dbReference type="Google" id="ProtNLM"/>
    </source>
</evidence>
<accession>A0A1Y0ET23</accession>
<organism evidence="2 3">
    <name type="scientific">Comamonas serinivorans</name>
    <dbReference type="NCBI Taxonomy" id="1082851"/>
    <lineage>
        <taxon>Bacteria</taxon>
        <taxon>Pseudomonadati</taxon>
        <taxon>Pseudomonadota</taxon>
        <taxon>Betaproteobacteria</taxon>
        <taxon>Burkholderiales</taxon>
        <taxon>Comamonadaceae</taxon>
        <taxon>Comamonas</taxon>
    </lineage>
</organism>
<evidence type="ECO:0000313" key="3">
    <source>
        <dbReference type="Proteomes" id="UP000196138"/>
    </source>
</evidence>
<evidence type="ECO:0000256" key="1">
    <source>
        <dbReference type="SAM" id="SignalP"/>
    </source>
</evidence>
<evidence type="ECO:0000313" key="2">
    <source>
        <dbReference type="EMBL" id="ARU06817.1"/>
    </source>
</evidence>
<dbReference type="KEGG" id="cser:CCO03_11790"/>
<reference evidence="2 3" key="1">
    <citation type="submission" date="2017-05" db="EMBL/GenBank/DDBJ databases">
        <authorList>
            <person name="Song R."/>
            <person name="Chenine A.L."/>
            <person name="Ruprecht R.M."/>
        </authorList>
    </citation>
    <scope>NUCLEOTIDE SEQUENCE [LARGE SCALE GENOMIC DNA]</scope>
    <source>
        <strain evidence="2 3">DSM 26136</strain>
    </source>
</reference>
<sequence>MSVGLLPLAALWVALCAPAQAAFEVAVTPSRFELEGRSAQRMGQVLEIQNLGGAATQLSVRTLDWRYSAAGELSLHDELLDGSCRPWVTIERKLVQVPARGTVRFRFQIDIPAEAPRSECRFILAIEGVEPAQQAVIDRGGASLSLPVNGRIAVTVYVGVNGAQPQLELLELGQQAVNGTRQATVTVRNSGDAHGRLDGSLDAKDADGMGFELVPEGTPVLPGQTRVLPLHPRRTDAKSPPVPRWPIRASGALDWDRGAFKINAELP</sequence>
<keyword evidence="1" id="KW-0732">Signal</keyword>
<feature type="signal peptide" evidence="1">
    <location>
        <begin position="1"/>
        <end position="21"/>
    </location>
</feature>
<keyword evidence="3" id="KW-1185">Reference proteome</keyword>
<dbReference type="EMBL" id="CP021455">
    <property type="protein sequence ID" value="ARU06817.1"/>
    <property type="molecule type" value="Genomic_DNA"/>
</dbReference>
<feature type="chain" id="PRO_5013254049" description="Pili assembly chaperone N-terminal domain-containing protein" evidence="1">
    <location>
        <begin position="22"/>
        <end position="267"/>
    </location>
</feature>
<proteinExistence type="predicted"/>
<protein>
    <recommendedName>
        <fullName evidence="4">Pili assembly chaperone N-terminal domain-containing protein</fullName>
    </recommendedName>
</protein>
<dbReference type="AlphaFoldDB" id="A0A1Y0ET23"/>
<name>A0A1Y0ET23_9BURK</name>
<gene>
    <name evidence="2" type="ORF">CCO03_11790</name>
</gene>
<dbReference type="OrthoDB" id="8843687at2"/>